<evidence type="ECO:0000313" key="1">
    <source>
        <dbReference type="EMBL" id="KAA6414785.1"/>
    </source>
</evidence>
<evidence type="ECO:0000313" key="4">
    <source>
        <dbReference type="Proteomes" id="UP000324767"/>
    </source>
</evidence>
<evidence type="ECO:0000313" key="2">
    <source>
        <dbReference type="EMBL" id="SLM33676.1"/>
    </source>
</evidence>
<protein>
    <submittedName>
        <fullName evidence="1">Cytochrome P450</fullName>
    </submittedName>
</protein>
<reference evidence="3" key="1">
    <citation type="submission" date="2017-03" db="EMBL/GenBank/DDBJ databases">
        <authorList>
            <person name="Sharma R."/>
            <person name="Thines M."/>
        </authorList>
    </citation>
    <scope>NUCLEOTIDE SEQUENCE [LARGE SCALE GENOMIC DNA]</scope>
</reference>
<dbReference type="OrthoDB" id="1844152at2759"/>
<organism evidence="2 3">
    <name type="scientific">Lasallia pustulata</name>
    <dbReference type="NCBI Taxonomy" id="136370"/>
    <lineage>
        <taxon>Eukaryota</taxon>
        <taxon>Fungi</taxon>
        <taxon>Dikarya</taxon>
        <taxon>Ascomycota</taxon>
        <taxon>Pezizomycotina</taxon>
        <taxon>Lecanoromycetes</taxon>
        <taxon>OSLEUM clade</taxon>
        <taxon>Umbilicariomycetidae</taxon>
        <taxon>Umbilicariales</taxon>
        <taxon>Umbilicariaceae</taxon>
        <taxon>Lasallia</taxon>
    </lineage>
</organism>
<keyword evidence="3" id="KW-1185">Reference proteome</keyword>
<sequence>MAESHVAIRRYSTIFGRWLSGFHWLLNAPDILSNCYAPGVPFAVPTPENHSVVVSLPAHIKELSDAREIKLSLHAWGKRYVST</sequence>
<gene>
    <name evidence="1" type="ORF">FRX48_01535</name>
</gene>
<dbReference type="Proteomes" id="UP000192927">
    <property type="component" value="Unassembled WGS sequence"/>
</dbReference>
<proteinExistence type="predicted"/>
<accession>A0A1W5CS53</accession>
<dbReference type="EMBL" id="FWEW01000088">
    <property type="protein sequence ID" value="SLM33676.1"/>
    <property type="molecule type" value="Genomic_DNA"/>
</dbReference>
<dbReference type="EMBL" id="VXIT01000002">
    <property type="protein sequence ID" value="KAA6414785.1"/>
    <property type="molecule type" value="Genomic_DNA"/>
</dbReference>
<dbReference type="Proteomes" id="UP000324767">
    <property type="component" value="Unassembled WGS sequence"/>
</dbReference>
<evidence type="ECO:0000313" key="3">
    <source>
        <dbReference type="Proteomes" id="UP000192927"/>
    </source>
</evidence>
<reference evidence="2" key="2">
    <citation type="submission" date="2017-03" db="EMBL/GenBank/DDBJ databases">
        <authorList>
            <person name="Afonso C.L."/>
            <person name="Miller P.J."/>
            <person name="Scott M.A."/>
            <person name="Spackman E."/>
            <person name="Goraichik I."/>
            <person name="Dimitrov K.M."/>
            <person name="Suarez D.L."/>
            <person name="Swayne D.E."/>
        </authorList>
    </citation>
    <scope>NUCLEOTIDE SEQUENCE [LARGE SCALE GENOMIC DNA]</scope>
</reference>
<name>A0A1W5CS53_9LECA</name>
<dbReference type="AlphaFoldDB" id="A0A1W5CS53"/>
<reference evidence="1 4" key="3">
    <citation type="submission" date="2019-09" db="EMBL/GenBank/DDBJ databases">
        <title>The hologenome of the rock-dwelling lichen Lasallia pustulata.</title>
        <authorList>
            <person name="Greshake Tzovaras B."/>
            <person name="Segers F."/>
            <person name="Bicker A."/>
            <person name="Dal Grande F."/>
            <person name="Otte J."/>
            <person name="Hankeln T."/>
            <person name="Schmitt I."/>
            <person name="Ebersberger I."/>
        </authorList>
    </citation>
    <scope>NUCLEOTIDE SEQUENCE [LARGE SCALE GENOMIC DNA]</scope>
    <source>
        <strain evidence="1">A1-1</strain>
    </source>
</reference>